<evidence type="ECO:0000313" key="3">
    <source>
        <dbReference type="EMBL" id="MFC0627083.1"/>
    </source>
</evidence>
<dbReference type="InterPro" id="IPR021994">
    <property type="entry name" value="DUF3592"/>
</dbReference>
<accession>A0ABV6QR45</accession>
<gene>
    <name evidence="3" type="ORF">ACFFGN_23585</name>
</gene>
<protein>
    <submittedName>
        <fullName evidence="3">DUF3592 domain-containing protein</fullName>
    </submittedName>
</protein>
<proteinExistence type="predicted"/>
<keyword evidence="4" id="KW-1185">Reference proteome</keyword>
<feature type="domain" description="DUF3592" evidence="2">
    <location>
        <begin position="35"/>
        <end position="104"/>
    </location>
</feature>
<evidence type="ECO:0000259" key="2">
    <source>
        <dbReference type="Pfam" id="PF12158"/>
    </source>
</evidence>
<keyword evidence="1" id="KW-0812">Transmembrane</keyword>
<evidence type="ECO:0000313" key="4">
    <source>
        <dbReference type="Proteomes" id="UP001589890"/>
    </source>
</evidence>
<organism evidence="3 4">
    <name type="scientific">Kribbella deserti</name>
    <dbReference type="NCBI Taxonomy" id="1926257"/>
    <lineage>
        <taxon>Bacteria</taxon>
        <taxon>Bacillati</taxon>
        <taxon>Actinomycetota</taxon>
        <taxon>Actinomycetes</taxon>
        <taxon>Propionibacteriales</taxon>
        <taxon>Kribbellaceae</taxon>
        <taxon>Kribbella</taxon>
    </lineage>
</organism>
<name>A0ABV6QR45_9ACTN</name>
<reference evidence="3 4" key="1">
    <citation type="submission" date="2024-09" db="EMBL/GenBank/DDBJ databases">
        <authorList>
            <person name="Sun Q."/>
            <person name="Mori K."/>
        </authorList>
    </citation>
    <scope>NUCLEOTIDE SEQUENCE [LARGE SCALE GENOMIC DNA]</scope>
    <source>
        <strain evidence="3 4">CGMCC 1.15906</strain>
    </source>
</reference>
<keyword evidence="1" id="KW-0472">Membrane</keyword>
<feature type="transmembrane region" description="Helical" evidence="1">
    <location>
        <begin position="6"/>
        <end position="23"/>
    </location>
</feature>
<sequence length="134" mass="14110">MVIWGYLFVAVGAAGVLAALVLARRERRLTRGYTATGQLVAIEVDQKTTKSGISTYRYPVIRFRTADGHEVQARSPYADSGGKAVGDSIDVVYSPQDPAEFRVAGSSIGLVGVAAFGTVGAVMLLIGLLVTTYA</sequence>
<dbReference type="EMBL" id="JBHLTC010000030">
    <property type="protein sequence ID" value="MFC0627083.1"/>
    <property type="molecule type" value="Genomic_DNA"/>
</dbReference>
<feature type="transmembrane region" description="Helical" evidence="1">
    <location>
        <begin position="108"/>
        <end position="130"/>
    </location>
</feature>
<dbReference type="RefSeq" id="WP_380051362.1">
    <property type="nucleotide sequence ID" value="NZ_JBHLTC010000030.1"/>
</dbReference>
<dbReference type="Proteomes" id="UP001589890">
    <property type="component" value="Unassembled WGS sequence"/>
</dbReference>
<keyword evidence="1" id="KW-1133">Transmembrane helix</keyword>
<comment type="caution">
    <text evidence="3">The sequence shown here is derived from an EMBL/GenBank/DDBJ whole genome shotgun (WGS) entry which is preliminary data.</text>
</comment>
<evidence type="ECO:0000256" key="1">
    <source>
        <dbReference type="SAM" id="Phobius"/>
    </source>
</evidence>
<dbReference type="Pfam" id="PF12158">
    <property type="entry name" value="DUF3592"/>
    <property type="match status" value="1"/>
</dbReference>